<feature type="transmembrane region" description="Helical" evidence="8">
    <location>
        <begin position="139"/>
        <end position="161"/>
    </location>
</feature>
<feature type="transmembrane region" description="Helical" evidence="8">
    <location>
        <begin position="84"/>
        <end position="103"/>
    </location>
</feature>
<evidence type="ECO:0000256" key="4">
    <source>
        <dbReference type="ARBA" id="ARBA00022475"/>
    </source>
</evidence>
<keyword evidence="6 8" id="KW-1133">Transmembrane helix</keyword>
<comment type="similarity">
    <text evidence="2">Belongs to the binding-protein-dependent transport system permease family. FecCD subfamily.</text>
</comment>
<keyword evidence="4" id="KW-1003">Cell membrane</keyword>
<dbReference type="OrthoDB" id="9811975at2"/>
<proteinExistence type="inferred from homology"/>
<dbReference type="AlphaFoldDB" id="A0A0T5P8D5"/>
<name>A0A0T5P8D5_9RHOB</name>
<accession>A0A0T5P8D5</accession>
<feature type="transmembrane region" description="Helical" evidence="8">
    <location>
        <begin position="271"/>
        <end position="289"/>
    </location>
</feature>
<keyword evidence="5 8" id="KW-0812">Transmembrane</keyword>
<dbReference type="Proteomes" id="UP000051401">
    <property type="component" value="Unassembled WGS sequence"/>
</dbReference>
<evidence type="ECO:0000256" key="8">
    <source>
        <dbReference type="SAM" id="Phobius"/>
    </source>
</evidence>
<feature type="transmembrane region" description="Helical" evidence="8">
    <location>
        <begin position="296"/>
        <end position="314"/>
    </location>
</feature>
<dbReference type="InterPro" id="IPR037294">
    <property type="entry name" value="ABC_BtuC-like"/>
</dbReference>
<dbReference type="SUPFAM" id="SSF81345">
    <property type="entry name" value="ABC transporter involved in vitamin B12 uptake, BtuC"/>
    <property type="match status" value="1"/>
</dbReference>
<keyword evidence="7 8" id="KW-0472">Membrane</keyword>
<dbReference type="Proteomes" id="UP000325785">
    <property type="component" value="Chromosome"/>
</dbReference>
<feature type="transmembrane region" description="Helical" evidence="8">
    <location>
        <begin position="54"/>
        <end position="75"/>
    </location>
</feature>
<dbReference type="Pfam" id="PF01032">
    <property type="entry name" value="FecCD"/>
    <property type="match status" value="1"/>
</dbReference>
<evidence type="ECO:0000313" key="11">
    <source>
        <dbReference type="Proteomes" id="UP000051401"/>
    </source>
</evidence>
<dbReference type="GO" id="GO:0033214">
    <property type="term" value="P:siderophore-iron import into cell"/>
    <property type="evidence" value="ECO:0007669"/>
    <property type="project" value="TreeGrafter"/>
</dbReference>
<keyword evidence="3" id="KW-0813">Transport</keyword>
<dbReference type="Gene3D" id="1.10.3470.10">
    <property type="entry name" value="ABC transporter involved in vitamin B12 uptake, BtuC"/>
    <property type="match status" value="1"/>
</dbReference>
<keyword evidence="11" id="KW-1185">Reference proteome</keyword>
<feature type="transmembrane region" description="Helical" evidence="8">
    <location>
        <begin position="231"/>
        <end position="251"/>
    </location>
</feature>
<dbReference type="KEGG" id="rid:RIdsm_03591"/>
<dbReference type="EMBL" id="LAXI01000009">
    <property type="protein sequence ID" value="KRS17151.1"/>
    <property type="molecule type" value="Genomic_DNA"/>
</dbReference>
<evidence type="ECO:0000256" key="7">
    <source>
        <dbReference type="ARBA" id="ARBA00023136"/>
    </source>
</evidence>
<reference evidence="10 12" key="2">
    <citation type="submission" date="2018-08" db="EMBL/GenBank/DDBJ databases">
        <title>Genetic Globetrotter - A new plasmid hitch-hiking vast phylogenetic and geographic distances.</title>
        <authorList>
            <person name="Vollmers J."/>
            <person name="Petersen J."/>
        </authorList>
    </citation>
    <scope>NUCLEOTIDE SEQUENCE [LARGE SCALE GENOMIC DNA]</scope>
    <source>
        <strain evidence="10 12">DSM 26383</strain>
    </source>
</reference>
<evidence type="ECO:0000256" key="5">
    <source>
        <dbReference type="ARBA" id="ARBA00022692"/>
    </source>
</evidence>
<dbReference type="EMBL" id="CP031598">
    <property type="protein sequence ID" value="QEW27771.1"/>
    <property type="molecule type" value="Genomic_DNA"/>
</dbReference>
<feature type="transmembrane region" description="Helical" evidence="8">
    <location>
        <begin position="181"/>
        <end position="200"/>
    </location>
</feature>
<evidence type="ECO:0000256" key="2">
    <source>
        <dbReference type="ARBA" id="ARBA00007935"/>
    </source>
</evidence>
<gene>
    <name evidence="10" type="primary">yfhA_1</name>
    <name evidence="10" type="ORF">RIdsm_03591</name>
    <name evidence="9" type="ORF">XM52_15055</name>
</gene>
<organism evidence="9 11">
    <name type="scientific">Roseovarius indicus</name>
    <dbReference type="NCBI Taxonomy" id="540747"/>
    <lineage>
        <taxon>Bacteria</taxon>
        <taxon>Pseudomonadati</taxon>
        <taxon>Pseudomonadota</taxon>
        <taxon>Alphaproteobacteria</taxon>
        <taxon>Rhodobacterales</taxon>
        <taxon>Roseobacteraceae</taxon>
        <taxon>Roseovarius</taxon>
    </lineage>
</organism>
<evidence type="ECO:0000256" key="1">
    <source>
        <dbReference type="ARBA" id="ARBA00004651"/>
    </source>
</evidence>
<evidence type="ECO:0000256" key="3">
    <source>
        <dbReference type="ARBA" id="ARBA00022448"/>
    </source>
</evidence>
<dbReference type="GO" id="GO:0005886">
    <property type="term" value="C:plasma membrane"/>
    <property type="evidence" value="ECO:0007669"/>
    <property type="project" value="UniProtKB-SubCell"/>
</dbReference>
<dbReference type="STRING" id="540747.SAMN04488031_1085"/>
<reference evidence="9 11" key="1">
    <citation type="submission" date="2015-04" db="EMBL/GenBank/DDBJ databases">
        <title>The draft genome sequence of Roseovarius indicus B108T.</title>
        <authorList>
            <person name="Li G."/>
            <person name="Lai Q."/>
            <person name="Shao Z."/>
            <person name="Yan P."/>
        </authorList>
    </citation>
    <scope>NUCLEOTIDE SEQUENCE [LARGE SCALE GENOMIC DNA]</scope>
    <source>
        <strain evidence="9 11">B108</strain>
    </source>
</reference>
<dbReference type="PATRIC" id="fig|540747.5.peg.6094"/>
<evidence type="ECO:0000313" key="12">
    <source>
        <dbReference type="Proteomes" id="UP000325785"/>
    </source>
</evidence>
<feature type="transmembrane region" description="Helical" evidence="8">
    <location>
        <begin position="109"/>
        <end position="127"/>
    </location>
</feature>
<sequence>MKRVILLAGLLGLATVAALLHGQLDVGPSVLWQGLVTGEGPGALILDTIRGPRVATALGAGAVLGLSGTIFQTLFRNPLAAPDLLGFNAGAGLAIIAGIAFGIALPAPVLAAAGGLVVAVLVGLLAYRRGHGTPALTIILVGLGTGFTATALATFLMTLLPGTAAAEAQRWLTGSLAARDWGHAGQVWGIGVPLALLAFAQARHLMAMELGGELASGLGVRVERTRWQVSATAVLLAAAGVAVAGPVPFVALMAGPFGARMTGARGPAGRMAAGAAAGALIVVLADLLARATLPGLQLPVGVATGLLGAPYLLWRLSREMDRGDL</sequence>
<dbReference type="GO" id="GO:0022857">
    <property type="term" value="F:transmembrane transporter activity"/>
    <property type="evidence" value="ECO:0007669"/>
    <property type="project" value="InterPro"/>
</dbReference>
<evidence type="ECO:0000256" key="6">
    <source>
        <dbReference type="ARBA" id="ARBA00022989"/>
    </source>
</evidence>
<evidence type="ECO:0000313" key="9">
    <source>
        <dbReference type="EMBL" id="KRS17151.1"/>
    </source>
</evidence>
<evidence type="ECO:0000313" key="10">
    <source>
        <dbReference type="EMBL" id="QEW27771.1"/>
    </source>
</evidence>
<dbReference type="RefSeq" id="WP_074940409.1">
    <property type="nucleotide sequence ID" value="NZ_CP031598.1"/>
</dbReference>
<dbReference type="CDD" id="cd06550">
    <property type="entry name" value="TM_ABC_iron-siderophores_like"/>
    <property type="match status" value="1"/>
</dbReference>
<protein>
    <submittedName>
        <fullName evidence="10">Putative siderophore transport system permease protein YfhA</fullName>
    </submittedName>
</protein>
<dbReference type="PANTHER" id="PTHR30472">
    <property type="entry name" value="FERRIC ENTEROBACTIN TRANSPORT SYSTEM PERMEASE PROTEIN"/>
    <property type="match status" value="1"/>
</dbReference>
<dbReference type="PANTHER" id="PTHR30472:SF24">
    <property type="entry name" value="FERRIC ENTEROBACTIN TRANSPORT SYSTEM PERMEASE PROTEIN FEPG"/>
    <property type="match status" value="1"/>
</dbReference>
<dbReference type="InterPro" id="IPR000522">
    <property type="entry name" value="ABC_transptr_permease_BtuC"/>
</dbReference>
<comment type="subcellular location">
    <subcellularLocation>
        <location evidence="1">Cell membrane</location>
        <topology evidence="1">Multi-pass membrane protein</topology>
    </subcellularLocation>
</comment>